<dbReference type="GO" id="GO:0006412">
    <property type="term" value="P:translation"/>
    <property type="evidence" value="ECO:0007669"/>
    <property type="project" value="UniProtKB-UniRule"/>
</dbReference>
<keyword evidence="5 7" id="KW-0687">Ribonucleoprotein</keyword>
<organism evidence="8 9">
    <name type="scientific">Nitrosomonas stercoris</name>
    <dbReference type="NCBI Taxonomy" id="1444684"/>
    <lineage>
        <taxon>Bacteria</taxon>
        <taxon>Pseudomonadati</taxon>
        <taxon>Pseudomonadota</taxon>
        <taxon>Betaproteobacteria</taxon>
        <taxon>Nitrosomonadales</taxon>
        <taxon>Nitrosomonadaceae</taxon>
        <taxon>Nitrosomonas</taxon>
    </lineage>
</organism>
<dbReference type="Pfam" id="PF00861">
    <property type="entry name" value="Ribosomal_L18p"/>
    <property type="match status" value="1"/>
</dbReference>
<evidence type="ECO:0000313" key="8">
    <source>
        <dbReference type="EMBL" id="BBL35075.1"/>
    </source>
</evidence>
<dbReference type="InterPro" id="IPR005484">
    <property type="entry name" value="Ribosomal_uL18_bac/plant/anim"/>
</dbReference>
<gene>
    <name evidence="7" type="primary">rplR</name>
    <name evidence="8" type="ORF">Nstercoris_01329</name>
</gene>
<dbReference type="CDD" id="cd00432">
    <property type="entry name" value="Ribosomal_L18_L5e"/>
    <property type="match status" value="1"/>
</dbReference>
<keyword evidence="4 7" id="KW-0689">Ribosomal protein</keyword>
<comment type="similarity">
    <text evidence="1 7">Belongs to the universal ribosomal protein uL18 family.</text>
</comment>
<dbReference type="Proteomes" id="UP000316473">
    <property type="component" value="Chromosome"/>
</dbReference>
<dbReference type="PANTHER" id="PTHR12899:SF3">
    <property type="entry name" value="LARGE RIBOSOMAL SUBUNIT PROTEIN UL18M"/>
    <property type="match status" value="1"/>
</dbReference>
<dbReference type="SUPFAM" id="SSF53137">
    <property type="entry name" value="Translational machinery components"/>
    <property type="match status" value="1"/>
</dbReference>
<evidence type="ECO:0000313" key="9">
    <source>
        <dbReference type="Proteomes" id="UP000316473"/>
    </source>
</evidence>
<dbReference type="InterPro" id="IPR057268">
    <property type="entry name" value="Ribosomal_L18"/>
</dbReference>
<dbReference type="GO" id="GO:0022625">
    <property type="term" value="C:cytosolic large ribosomal subunit"/>
    <property type="evidence" value="ECO:0007669"/>
    <property type="project" value="TreeGrafter"/>
</dbReference>
<dbReference type="AlphaFoldDB" id="A0A4Y1YS56"/>
<evidence type="ECO:0000256" key="6">
    <source>
        <dbReference type="ARBA" id="ARBA00035197"/>
    </source>
</evidence>
<dbReference type="NCBIfam" id="TIGR00060">
    <property type="entry name" value="L18_bact"/>
    <property type="match status" value="1"/>
</dbReference>
<proteinExistence type="inferred from homology"/>
<keyword evidence="2 7" id="KW-0699">rRNA-binding</keyword>
<evidence type="ECO:0000256" key="2">
    <source>
        <dbReference type="ARBA" id="ARBA00022730"/>
    </source>
</evidence>
<dbReference type="GO" id="GO:0003735">
    <property type="term" value="F:structural constituent of ribosome"/>
    <property type="evidence" value="ECO:0007669"/>
    <property type="project" value="InterPro"/>
</dbReference>
<dbReference type="PANTHER" id="PTHR12899">
    <property type="entry name" value="39S RIBOSOMAL PROTEIN L18, MITOCHONDRIAL"/>
    <property type="match status" value="1"/>
</dbReference>
<evidence type="ECO:0000256" key="5">
    <source>
        <dbReference type="ARBA" id="ARBA00023274"/>
    </source>
</evidence>
<dbReference type="KEGG" id="nst:Nstercoris_01329"/>
<dbReference type="HAMAP" id="MF_01337_B">
    <property type="entry name" value="Ribosomal_uL18_B"/>
    <property type="match status" value="1"/>
</dbReference>
<comment type="subunit">
    <text evidence="7">Part of the 50S ribosomal subunit; part of the 5S rRNA/L5/L18/L25 subcomplex. Contacts the 5S and 23S rRNAs.</text>
</comment>
<dbReference type="GO" id="GO:0008097">
    <property type="term" value="F:5S rRNA binding"/>
    <property type="evidence" value="ECO:0007669"/>
    <property type="project" value="TreeGrafter"/>
</dbReference>
<sequence>MRNTVKSARLRRAKATRIKISNSSRYRLLIHRSNKHIYAQVLDPSSKTVIVSASTAEAEIKKQYPNGGSIEAAKYIGKLIAEKSLKSKIDEVAFDRSGFKYHGRIKALAEAARSQGIKF</sequence>
<evidence type="ECO:0000256" key="1">
    <source>
        <dbReference type="ARBA" id="ARBA00007116"/>
    </source>
</evidence>
<dbReference type="FunFam" id="3.30.420.100:FF:000001">
    <property type="entry name" value="50S ribosomal protein L18"/>
    <property type="match status" value="1"/>
</dbReference>
<reference evidence="8 9" key="1">
    <citation type="submission" date="2019-06" db="EMBL/GenBank/DDBJ databases">
        <title>Nitrosomonas stercoris KYUHI-S whole genome shotgun sequence.</title>
        <authorList>
            <person name="Nakagawa T."/>
            <person name="Tsuchiya Y."/>
            <person name="Takahashi R."/>
        </authorList>
    </citation>
    <scope>NUCLEOTIDE SEQUENCE [LARGE SCALE GENOMIC DNA]</scope>
    <source>
        <strain evidence="8 9">KYUHI-S</strain>
    </source>
</reference>
<accession>A0A4Y1YS56</accession>
<keyword evidence="3 7" id="KW-0694">RNA-binding</keyword>
<evidence type="ECO:0000256" key="4">
    <source>
        <dbReference type="ARBA" id="ARBA00022980"/>
    </source>
</evidence>
<keyword evidence="9" id="KW-1185">Reference proteome</keyword>
<evidence type="ECO:0000256" key="7">
    <source>
        <dbReference type="HAMAP-Rule" id="MF_01337"/>
    </source>
</evidence>
<name>A0A4Y1YS56_9PROT</name>
<evidence type="ECO:0000256" key="3">
    <source>
        <dbReference type="ARBA" id="ARBA00022884"/>
    </source>
</evidence>
<dbReference type="EMBL" id="AP019755">
    <property type="protein sequence ID" value="BBL35075.1"/>
    <property type="molecule type" value="Genomic_DNA"/>
</dbReference>
<dbReference type="InterPro" id="IPR004389">
    <property type="entry name" value="Ribosomal_uL18_bac-type"/>
</dbReference>
<dbReference type="Gene3D" id="3.30.420.100">
    <property type="match status" value="1"/>
</dbReference>
<protein>
    <recommendedName>
        <fullName evidence="6 7">Large ribosomal subunit protein uL18</fullName>
    </recommendedName>
</protein>
<comment type="function">
    <text evidence="7">This is one of the proteins that bind and probably mediate the attachment of the 5S RNA into the large ribosomal subunit, where it forms part of the central protuberance.</text>
</comment>